<evidence type="ECO:0000313" key="8">
    <source>
        <dbReference type="EMBL" id="WBL31495.1"/>
    </source>
</evidence>
<dbReference type="EMBL" id="CP115156">
    <property type="protein sequence ID" value="WBL31495.1"/>
    <property type="molecule type" value="Genomic_DNA"/>
</dbReference>
<feature type="transmembrane region" description="Helical" evidence="7">
    <location>
        <begin position="273"/>
        <end position="291"/>
    </location>
</feature>
<feature type="transmembrane region" description="Helical" evidence="7">
    <location>
        <begin position="201"/>
        <end position="222"/>
    </location>
</feature>
<evidence type="ECO:0000256" key="1">
    <source>
        <dbReference type="ARBA" id="ARBA00004651"/>
    </source>
</evidence>
<feature type="transmembrane region" description="Helical" evidence="7">
    <location>
        <begin position="311"/>
        <end position="333"/>
    </location>
</feature>
<evidence type="ECO:0000256" key="6">
    <source>
        <dbReference type="ARBA" id="ARBA00023136"/>
    </source>
</evidence>
<feature type="transmembrane region" description="Helical" evidence="7">
    <location>
        <begin position="126"/>
        <end position="149"/>
    </location>
</feature>
<organism evidence="8 9">
    <name type="scientific">Candidatus Phytoplasma sacchari</name>
    <dbReference type="NCBI Taxonomy" id="2609813"/>
    <lineage>
        <taxon>Bacteria</taxon>
        <taxon>Bacillati</taxon>
        <taxon>Mycoplasmatota</taxon>
        <taxon>Mollicutes</taxon>
        <taxon>Acholeplasmatales</taxon>
        <taxon>Acholeplasmataceae</taxon>
        <taxon>Candidatus Phytoplasma</taxon>
        <taxon>16SrXI (Rice yellow dwarf group)</taxon>
    </lineage>
</organism>
<feature type="transmembrane region" description="Helical" evidence="7">
    <location>
        <begin position="354"/>
        <end position="373"/>
    </location>
</feature>
<name>A0ABY7M259_9MOLU</name>
<keyword evidence="2" id="KW-0813">Transport</keyword>
<sequence>MFFQIKKNNKEKNNSKSFNKIYKKLRYCMNLKKKIKKNKKEYIWLNLIIFAFPIAIYFLFQHLGTCVDYFIVGESKITPNVRQTISYMKQTQKFLQSIGIALGSAGVVLVAREYKRNEKIIAQQYASVSFIIALSISFLFFIFLYFGVFLPYPFCNIFLNKSYYSDGGLQYYFITLISFIFITINTLYMSLERAKGKKKELILLNLIIISSRIFFSYLYKIIYGIKNVSVVHLAYANLWSHLIISLISFYSMFLDSKNEFKIKFQKTIFSKEIIKKIIKLSFTIIVGKTTYDYGKKIILDMANSFYGKDSIIMITVGYVALVNGIFYSISQSFEEAQTLMISQSIASKEKKKTLIIFKNVVFITSIIGIIGVLTNKFIGNNLLKIIQKGKNLNLEEKKGFEIGIFWEQTSLFTSILSSLMISFIVAYTKKAKIVLLMNIIRIISRIIILWILYKIKILSISSYNQFGLSIFLSNSIVLIITFFLFFLFLKKEKISN</sequence>
<evidence type="ECO:0000256" key="3">
    <source>
        <dbReference type="ARBA" id="ARBA00022475"/>
    </source>
</evidence>
<protein>
    <submittedName>
        <fullName evidence="8">Sodium transporter</fullName>
    </submittedName>
</protein>
<feature type="transmembrane region" description="Helical" evidence="7">
    <location>
        <begin position="465"/>
        <end position="489"/>
    </location>
</feature>
<dbReference type="InterPro" id="IPR052031">
    <property type="entry name" value="Membrane_Transporter-Flippase"/>
</dbReference>
<proteinExistence type="predicted"/>
<gene>
    <name evidence="8" type="ORF">O7R10_00295</name>
</gene>
<feature type="transmembrane region" description="Helical" evidence="7">
    <location>
        <begin position="42"/>
        <end position="60"/>
    </location>
</feature>
<keyword evidence="9" id="KW-1185">Reference proteome</keyword>
<accession>A0ABY7M259</accession>
<evidence type="ECO:0000256" key="5">
    <source>
        <dbReference type="ARBA" id="ARBA00022989"/>
    </source>
</evidence>
<keyword evidence="4 7" id="KW-0812">Transmembrane</keyword>
<evidence type="ECO:0000313" key="9">
    <source>
        <dbReference type="Proteomes" id="UP001210120"/>
    </source>
</evidence>
<keyword evidence="6 7" id="KW-0472">Membrane</keyword>
<feature type="transmembrane region" description="Helical" evidence="7">
    <location>
        <begin position="404"/>
        <end position="426"/>
    </location>
</feature>
<comment type="subcellular location">
    <subcellularLocation>
        <location evidence="1">Cell membrane</location>
        <topology evidence="1">Multi-pass membrane protein</topology>
    </subcellularLocation>
</comment>
<evidence type="ECO:0000256" key="7">
    <source>
        <dbReference type="SAM" id="Phobius"/>
    </source>
</evidence>
<keyword evidence="5 7" id="KW-1133">Transmembrane helix</keyword>
<feature type="transmembrane region" description="Helical" evidence="7">
    <location>
        <begin position="94"/>
        <end position="114"/>
    </location>
</feature>
<feature type="transmembrane region" description="Helical" evidence="7">
    <location>
        <begin position="433"/>
        <end position="453"/>
    </location>
</feature>
<feature type="transmembrane region" description="Helical" evidence="7">
    <location>
        <begin position="169"/>
        <end position="189"/>
    </location>
</feature>
<dbReference type="PANTHER" id="PTHR43549:SF3">
    <property type="entry name" value="MULTIDRUG RESISTANCE PROTEIN YPNP-RELATED"/>
    <property type="match status" value="1"/>
</dbReference>
<evidence type="ECO:0000256" key="2">
    <source>
        <dbReference type="ARBA" id="ARBA00022448"/>
    </source>
</evidence>
<reference evidence="8" key="1">
    <citation type="submission" date="2022-12" db="EMBL/GenBank/DDBJ databases">
        <title>Genomic Characterization of Candidatus Phytoplasma sacchari in China.</title>
        <authorList>
            <person name="Zhang R.-Y."/>
        </authorList>
    </citation>
    <scope>NUCLEOTIDE SEQUENCE [LARGE SCALE GENOMIC DNA]</scope>
    <source>
        <strain evidence="8">SCWL1</strain>
    </source>
</reference>
<evidence type="ECO:0000256" key="4">
    <source>
        <dbReference type="ARBA" id="ARBA00022692"/>
    </source>
</evidence>
<keyword evidence="3" id="KW-1003">Cell membrane</keyword>
<dbReference type="Proteomes" id="UP001210120">
    <property type="component" value="Chromosome"/>
</dbReference>
<feature type="transmembrane region" description="Helical" evidence="7">
    <location>
        <begin position="234"/>
        <end position="253"/>
    </location>
</feature>
<dbReference type="PANTHER" id="PTHR43549">
    <property type="entry name" value="MULTIDRUG RESISTANCE PROTEIN YPNP-RELATED"/>
    <property type="match status" value="1"/>
</dbReference>